<feature type="domain" description="B box-type" evidence="3">
    <location>
        <begin position="4"/>
        <end position="54"/>
    </location>
</feature>
<feature type="coiled-coil region" evidence="2">
    <location>
        <begin position="138"/>
        <end position="216"/>
    </location>
</feature>
<accession>A0A8B6HBM2</accession>
<dbReference type="SUPFAM" id="SSF63825">
    <property type="entry name" value="YWTD domain"/>
    <property type="match status" value="1"/>
</dbReference>
<evidence type="ECO:0000313" key="4">
    <source>
        <dbReference type="EMBL" id="VDI76496.1"/>
    </source>
</evidence>
<comment type="caution">
    <text evidence="4">The sequence shown here is derived from an EMBL/GenBank/DDBJ whole genome shotgun (WGS) entry which is preliminary data.</text>
</comment>
<dbReference type="Gene3D" id="2.120.10.30">
    <property type="entry name" value="TolB, C-terminal domain"/>
    <property type="match status" value="1"/>
</dbReference>
<protein>
    <recommendedName>
        <fullName evidence="3">B box-type domain-containing protein</fullName>
    </recommendedName>
</protein>
<evidence type="ECO:0000256" key="1">
    <source>
        <dbReference type="PROSITE-ProRule" id="PRU00024"/>
    </source>
</evidence>
<dbReference type="AlphaFoldDB" id="A0A8B6HBM2"/>
<dbReference type="Gene3D" id="3.30.160.60">
    <property type="entry name" value="Classic Zinc Finger"/>
    <property type="match status" value="1"/>
</dbReference>
<keyword evidence="1" id="KW-0479">Metal-binding</keyword>
<dbReference type="OrthoDB" id="6050791at2759"/>
<gene>
    <name evidence="4" type="ORF">MGAL_10B055947</name>
</gene>
<keyword evidence="5" id="KW-1185">Reference proteome</keyword>
<evidence type="ECO:0000259" key="3">
    <source>
        <dbReference type="PROSITE" id="PS50119"/>
    </source>
</evidence>
<sequence length="562" mass="63778">MDKQADSKCKPCSVRGSKKDASVWCTVCKEGLCSTCQKYHSSFKSLRLHGTVPFDTREQVPQIFKHVMESCSYHERNFELFCPEHQEPCCIRCTTNNHKGCKGLCPIDDVIENVKSSVAINRIDEGFSGLILKIEQIIENKEQSKRNIADRIIKIKKEITNTRKKVEEKIDLLIKQQFDNIDRMNTEYERTTSEGIKQLKTKLEDVQDIKTNIQQSTEHGTNLQVFLSLSEFESILSKQETFVSESIEKGEFDNAELIFSETEDFKNIMSVAGICHIELKKQPLEVKLRSSGQIAKVQIKPTKKATGHIDTIKIIKSKEASFRSPCLLTGCVVLQNDSILFANNDNKSHRLFLYDCNCRFLRDIETASRPFDIAIMDESVVAVTMPEAKKVSFIDFSKDQEQIVKELDVIGECYGIDHSNNKLAVAVKGYGVQIFDATGTQIKTIPVASQYISFDGSFIYHADSDSNVLKCCDYEGKHVWEITIPGDQSSLSMALDIHKNIYVVARTSYKLYIVSSDGTKHRQLLQKSDGLYYPQGVFYDKRKQQLVLCANPYSSSIIFSID</sequence>
<reference evidence="4" key="1">
    <citation type="submission" date="2018-11" db="EMBL/GenBank/DDBJ databases">
        <authorList>
            <person name="Alioto T."/>
            <person name="Alioto T."/>
        </authorList>
    </citation>
    <scope>NUCLEOTIDE SEQUENCE</scope>
</reference>
<dbReference type="GO" id="GO:0008270">
    <property type="term" value="F:zinc ion binding"/>
    <property type="evidence" value="ECO:0007669"/>
    <property type="project" value="UniProtKB-KW"/>
</dbReference>
<evidence type="ECO:0000256" key="2">
    <source>
        <dbReference type="SAM" id="Coils"/>
    </source>
</evidence>
<organism evidence="4 5">
    <name type="scientific">Mytilus galloprovincialis</name>
    <name type="common">Mediterranean mussel</name>
    <dbReference type="NCBI Taxonomy" id="29158"/>
    <lineage>
        <taxon>Eukaryota</taxon>
        <taxon>Metazoa</taxon>
        <taxon>Spiralia</taxon>
        <taxon>Lophotrochozoa</taxon>
        <taxon>Mollusca</taxon>
        <taxon>Bivalvia</taxon>
        <taxon>Autobranchia</taxon>
        <taxon>Pteriomorphia</taxon>
        <taxon>Mytilida</taxon>
        <taxon>Mytiloidea</taxon>
        <taxon>Mytilidae</taxon>
        <taxon>Mytilinae</taxon>
        <taxon>Mytilus</taxon>
    </lineage>
</organism>
<dbReference type="CDD" id="cd19776">
    <property type="entry name" value="Bbox2_TRIM25_C-IV"/>
    <property type="match status" value="1"/>
</dbReference>
<evidence type="ECO:0000313" key="5">
    <source>
        <dbReference type="Proteomes" id="UP000596742"/>
    </source>
</evidence>
<keyword evidence="1" id="KW-0863">Zinc-finger</keyword>
<name>A0A8B6HBM2_MYTGA</name>
<dbReference type="Proteomes" id="UP000596742">
    <property type="component" value="Unassembled WGS sequence"/>
</dbReference>
<keyword evidence="2" id="KW-0175">Coiled coil</keyword>
<dbReference type="InterPro" id="IPR000315">
    <property type="entry name" value="Znf_B-box"/>
</dbReference>
<keyword evidence="1" id="KW-0862">Zinc</keyword>
<dbReference type="InterPro" id="IPR047153">
    <property type="entry name" value="TRIM45/56/19-like"/>
</dbReference>
<dbReference type="SUPFAM" id="SSF57845">
    <property type="entry name" value="B-box zinc-binding domain"/>
    <property type="match status" value="1"/>
</dbReference>
<dbReference type="PROSITE" id="PS50119">
    <property type="entry name" value="ZF_BBOX"/>
    <property type="match status" value="1"/>
</dbReference>
<dbReference type="InterPro" id="IPR011042">
    <property type="entry name" value="6-blade_b-propeller_TolB-like"/>
</dbReference>
<proteinExistence type="predicted"/>
<dbReference type="EMBL" id="UYJE01009759">
    <property type="protein sequence ID" value="VDI76496.1"/>
    <property type="molecule type" value="Genomic_DNA"/>
</dbReference>
<dbReference type="PANTHER" id="PTHR25462">
    <property type="entry name" value="BONUS, ISOFORM C-RELATED"/>
    <property type="match status" value="1"/>
</dbReference>
<dbReference type="CDD" id="cd19757">
    <property type="entry name" value="Bbox1"/>
    <property type="match status" value="1"/>
</dbReference>
<dbReference type="PANTHER" id="PTHR25462:SF296">
    <property type="entry name" value="MEIOTIC P26, ISOFORM F"/>
    <property type="match status" value="1"/>
</dbReference>